<keyword evidence="1" id="KW-0378">Hydrolase</keyword>
<dbReference type="SFLD" id="SFLDG01129">
    <property type="entry name" value="C1.5:_HAD__Beta-PGM__Phosphata"/>
    <property type="match status" value="1"/>
</dbReference>
<dbReference type="GO" id="GO:0016787">
    <property type="term" value="F:hydrolase activity"/>
    <property type="evidence" value="ECO:0007669"/>
    <property type="project" value="UniProtKB-KW"/>
</dbReference>
<dbReference type="NCBIfam" id="TIGR01493">
    <property type="entry name" value="HAD-SF-IA-v2"/>
    <property type="match status" value="1"/>
</dbReference>
<accession>A0A2U8WMT1</accession>
<dbReference type="SUPFAM" id="SSF56784">
    <property type="entry name" value="HAD-like"/>
    <property type="match status" value="1"/>
</dbReference>
<dbReference type="OrthoDB" id="7989657at2"/>
<dbReference type="RefSeq" id="WP_109959730.1">
    <property type="nucleotide sequence ID" value="NZ_CP029553.1"/>
</dbReference>
<gene>
    <name evidence="2" type="ORF">DK419_14650</name>
</gene>
<reference evidence="2 3" key="1">
    <citation type="submission" date="2018-05" db="EMBL/GenBank/DDBJ databases">
        <title>Complete Genome Sequence of Methylobacterium sp. 17Sr1-28.</title>
        <authorList>
            <person name="Srinivasan S."/>
        </authorList>
    </citation>
    <scope>NUCLEOTIDE SEQUENCE [LARGE SCALE GENOMIC DNA]</scope>
    <source>
        <strain evidence="2 3">17Sr1-28</strain>
    </source>
</reference>
<dbReference type="InterPro" id="IPR036412">
    <property type="entry name" value="HAD-like_sf"/>
</dbReference>
<dbReference type="InterPro" id="IPR023198">
    <property type="entry name" value="PGP-like_dom2"/>
</dbReference>
<proteinExistence type="predicted"/>
<organism evidence="2 3">
    <name type="scientific">Methylobacterium terrae</name>
    <dbReference type="NCBI Taxonomy" id="2202827"/>
    <lineage>
        <taxon>Bacteria</taxon>
        <taxon>Pseudomonadati</taxon>
        <taxon>Pseudomonadota</taxon>
        <taxon>Alphaproteobacteria</taxon>
        <taxon>Hyphomicrobiales</taxon>
        <taxon>Methylobacteriaceae</taxon>
        <taxon>Methylobacterium</taxon>
    </lineage>
</organism>
<dbReference type="PANTHER" id="PTHR43316">
    <property type="entry name" value="HYDROLASE, HALOACID DELAHOGENASE-RELATED"/>
    <property type="match status" value="1"/>
</dbReference>
<dbReference type="PANTHER" id="PTHR43316:SF3">
    <property type="entry name" value="HALOACID DEHALOGENASE, TYPE II (AFU_ORTHOLOGUE AFUA_2G07750)-RELATED"/>
    <property type="match status" value="1"/>
</dbReference>
<dbReference type="Pfam" id="PF00702">
    <property type="entry name" value="Hydrolase"/>
    <property type="match status" value="1"/>
</dbReference>
<dbReference type="InterPro" id="IPR006439">
    <property type="entry name" value="HAD-SF_hydro_IA"/>
</dbReference>
<dbReference type="SFLD" id="SFLDS00003">
    <property type="entry name" value="Haloacid_Dehalogenase"/>
    <property type="match status" value="1"/>
</dbReference>
<evidence type="ECO:0000256" key="1">
    <source>
        <dbReference type="ARBA" id="ARBA00022801"/>
    </source>
</evidence>
<protein>
    <submittedName>
        <fullName evidence="2">Haloacid dehalogenase</fullName>
    </submittedName>
</protein>
<dbReference type="EMBL" id="CP029553">
    <property type="protein sequence ID" value="AWN47403.1"/>
    <property type="molecule type" value="Genomic_DNA"/>
</dbReference>
<dbReference type="Gene3D" id="3.40.50.1000">
    <property type="entry name" value="HAD superfamily/HAD-like"/>
    <property type="match status" value="1"/>
</dbReference>
<dbReference type="InterPro" id="IPR023214">
    <property type="entry name" value="HAD_sf"/>
</dbReference>
<dbReference type="AlphaFoldDB" id="A0A2U8WMT1"/>
<dbReference type="InterPro" id="IPR051540">
    <property type="entry name" value="S-2-haloacid_dehalogenase"/>
</dbReference>
<dbReference type="KEGG" id="mtea:DK419_14650"/>
<dbReference type="Gene3D" id="1.10.150.240">
    <property type="entry name" value="Putative phosphatase, domain 2"/>
    <property type="match status" value="1"/>
</dbReference>
<sequence>MSTRRYDAVLFDLLTALLDSWTLWNAVAGDDDLGRRWRAEYLRITYRTGGYRPYEALVAEAAEAVGLPRTAAGQLDERYGELKPWPGVPQALRALAAASVPLGIVTNCSERLGRIAAGCVGVDVAVLVTAERAGFYKPDPRTYRLGLREIGVAAPRCLFVAGSPYDLVGTGAAGLPTYWHDRSGMTAPPDAPAPLARATNLDGLPAFVLG</sequence>
<evidence type="ECO:0000313" key="3">
    <source>
        <dbReference type="Proteomes" id="UP000245444"/>
    </source>
</evidence>
<name>A0A2U8WMT1_9HYPH</name>
<keyword evidence="3" id="KW-1185">Reference proteome</keyword>
<dbReference type="Proteomes" id="UP000245444">
    <property type="component" value="Chromosome"/>
</dbReference>
<evidence type="ECO:0000313" key="2">
    <source>
        <dbReference type="EMBL" id="AWN47403.1"/>
    </source>
</evidence>